<evidence type="ECO:0000313" key="3">
    <source>
        <dbReference type="Proteomes" id="UP000034507"/>
    </source>
</evidence>
<proteinExistence type="predicted"/>
<dbReference type="PANTHER" id="PTHR34387">
    <property type="entry name" value="SLR1258 PROTEIN"/>
    <property type="match status" value="1"/>
</dbReference>
<feature type="transmembrane region" description="Helical" evidence="1">
    <location>
        <begin position="12"/>
        <end position="31"/>
    </location>
</feature>
<dbReference type="Pfam" id="PF04402">
    <property type="entry name" value="SIMPL"/>
    <property type="match status" value="1"/>
</dbReference>
<dbReference type="PANTHER" id="PTHR34387:SF2">
    <property type="entry name" value="SLR1258 PROTEIN"/>
    <property type="match status" value="1"/>
</dbReference>
<dbReference type="EMBL" id="LCBX01000048">
    <property type="protein sequence ID" value="KKS19424.1"/>
    <property type="molecule type" value="Genomic_DNA"/>
</dbReference>
<dbReference type="Proteomes" id="UP000034507">
    <property type="component" value="Unassembled WGS sequence"/>
</dbReference>
<dbReference type="GO" id="GO:0006974">
    <property type="term" value="P:DNA damage response"/>
    <property type="evidence" value="ECO:0007669"/>
    <property type="project" value="TreeGrafter"/>
</dbReference>
<dbReference type="InterPro" id="IPR007497">
    <property type="entry name" value="SIMPL/DUF541"/>
</dbReference>
<dbReference type="Gene3D" id="3.30.110.170">
    <property type="entry name" value="Protein of unknown function (DUF541), domain 1"/>
    <property type="match status" value="1"/>
</dbReference>
<protein>
    <submittedName>
        <fullName evidence="2">Outer membrane protein</fullName>
    </submittedName>
</protein>
<keyword evidence="1" id="KW-0812">Transmembrane</keyword>
<dbReference type="AlphaFoldDB" id="A0A0G0X308"/>
<reference evidence="2 3" key="1">
    <citation type="journal article" date="2015" name="Nature">
        <title>rRNA introns, odd ribosomes, and small enigmatic genomes across a large radiation of phyla.</title>
        <authorList>
            <person name="Brown C.T."/>
            <person name="Hug L.A."/>
            <person name="Thomas B.C."/>
            <person name="Sharon I."/>
            <person name="Castelle C.J."/>
            <person name="Singh A."/>
            <person name="Wilkins M.J."/>
            <person name="Williams K.H."/>
            <person name="Banfield J.F."/>
        </authorList>
    </citation>
    <scope>NUCLEOTIDE SEQUENCE [LARGE SCALE GENOMIC DNA]</scope>
</reference>
<organism evidence="2 3">
    <name type="scientific">candidate division WWE3 bacterium GW2011_GWC1_41_7</name>
    <dbReference type="NCBI Taxonomy" id="1619119"/>
    <lineage>
        <taxon>Bacteria</taxon>
        <taxon>Katanobacteria</taxon>
    </lineage>
</organism>
<accession>A0A0G0X308</accession>
<keyword evidence="1" id="KW-0472">Membrane</keyword>
<keyword evidence="1" id="KW-1133">Transmembrane helix</keyword>
<name>A0A0G0X308_UNCKA</name>
<sequence>MAKTASNALHNIPFLLITSVLMLSIVGAYLISTLSISIVPSKDTVTVTGISRNYEKNSMAAFSASITVVNKDKEAAVSEMNEKASAVVNALIDSGIPTSDIKTSNVSVFRDQIWNETTQETEYRDWRASTTVDIRVTDTTKISSIADLLAQLDTTEIFGPNFRADSTNYDEAGLLLSALEDARSKADALAVAGNRKLGKMVSIVEGSEQGLAPIILSERQGFGGAGDMEIQPGTTPVYKYVTVTYRLW</sequence>
<evidence type="ECO:0000313" key="2">
    <source>
        <dbReference type="EMBL" id="KKS19424.1"/>
    </source>
</evidence>
<dbReference type="Gene3D" id="3.30.70.2970">
    <property type="entry name" value="Protein of unknown function (DUF541), domain 2"/>
    <property type="match status" value="1"/>
</dbReference>
<comment type="caution">
    <text evidence="2">The sequence shown here is derived from an EMBL/GenBank/DDBJ whole genome shotgun (WGS) entry which is preliminary data.</text>
</comment>
<evidence type="ECO:0000256" key="1">
    <source>
        <dbReference type="SAM" id="Phobius"/>
    </source>
</evidence>
<gene>
    <name evidence="2" type="ORF">UU77_C0048G0002</name>
</gene>
<dbReference type="InterPro" id="IPR052022">
    <property type="entry name" value="26kDa_periplasmic_antigen"/>
</dbReference>